<dbReference type="InterPro" id="IPR001789">
    <property type="entry name" value="Sig_transdc_resp-reg_receiver"/>
</dbReference>
<keyword evidence="6" id="KW-0418">Kinase</keyword>
<keyword evidence="2" id="KW-0723">Serine/threonine-protein kinase</keyword>
<evidence type="ECO:0000313" key="15">
    <source>
        <dbReference type="EMBL" id="QPG73720.1"/>
    </source>
</evidence>
<feature type="region of interest" description="Disordered" evidence="11">
    <location>
        <begin position="60"/>
        <end position="97"/>
    </location>
</feature>
<dbReference type="InterPro" id="IPR000719">
    <property type="entry name" value="Prot_kinase_dom"/>
</dbReference>
<dbReference type="InterPro" id="IPR011009">
    <property type="entry name" value="Kinase-like_dom_sf"/>
</dbReference>
<evidence type="ECO:0000259" key="12">
    <source>
        <dbReference type="PROSITE" id="PS50011"/>
    </source>
</evidence>
<sequence>MSDHCLNSPFRSPVNIDDQEQGQGQNDTKVSTSSMASLSRIRNADSGIFTSSPKMDFVPSRSVSPCDYEGKQPSKAVSKENLGSGDTSRGSYHLDSTLDTEADDSQNELVAASARNPALVLELDLDCNVRFISHSWKRIVGTDIAKIVRKPISDIIVGNEEDSQVFIKATKIMVEDDESYRIRFVVQTNLVSLATEAAQPQALTPENPGSPGSPGSSASPDLKSRGSFSLKSPIGFTMESPRGSSSDDSASIKSSSSTITTDGGFIELEAQGILIHNQRTGICSHSMWIVKPWIPLKEVNLELPKELVANLGFGANLFEAYLLHLNDMGIIDEERLPTPPQELCRICEQKVPNWWLERHTEHCALEHRIEDLVATKQEELHDHRSLLKNIFLTLLRKEQSEEEGVGLSDDVSDSSSTSMSSNSSASSTSVASSITEYKGLPIPYASQPRKTSSVRLSQRRFPLKNLERLLEYCHEALEINTGEVRVNDNDGSGTNAFGAEVSYSPDSKKHIESLQQMKLQESGDAAIQMLTRDTVEMCLQKLEGITRYAYVLQYVDRITRETDAMVLETVGSTVAKIKEQVFGFSDSDDDAYDLEQPLAVRSTVPVRSPQPRRPLGFDKRSSTPKGSIYGYLERKNSSTGGSSSGTNTPQSGKVSFLNHRSSSGSYVTSRSTPVISVGSAEESKTPHESSTAGFISPRRPNSPAFSIPLSTLQRNSRGSFKPLSRAASPFSSPLLLSSDTNDVSGSVGNSLLLEKAQLSPLLIPQPSKLALPSIKDYKVVKPISKGAFGSVFLVNRKLTGEYFAMKVLAKTDMVAKNQVTNVKAERAIMMSQTDSPYVVQLMASFQSTNYLYLVMQYLNGGDLATLLKNMGSMPDGWAKRYIAEVIVGVDDLHKKGIVHRDLKPDNLLVDHNGHVKLTDFGLSQMGLVRRQKRGYYGLLDGHYNSERASLGSIGSLDENLRRPSDHSSFEEPRSPIVSAKMGPSGSLHARHASHGSSILVHSASSSVDETSLYRRGSLINRGSGSGHRGSSLLSQGTSVDESSGKAASAGSSGGGIGLVRKSLPNVTPLSLSPASSLPGSTLATPTSDNEVWQLRAPNGSLAATATQTAASPSTSVSATAVSSSPLLRPMTRKTSSQTLLVFNDNEDKQAKTPEITNYALFDPQRSVQSRRFVGTPDYLAPETVAGKGQDAASDWWSIGCILFEFLFGYTPFNAETAETVFQNILQGEIQWPNISQEQFSYYCKDNAKDLIVKLLNKDPAKRLGVNGSQEIMNHPYFASVNWDTLFEEEASFVPDTENPESTEYFDSRGASMLLLDREEDDKKNLTPASDEVTTVGDFTVHKGSVCNEKARSRSGSSSLSSPRQSFSRLSAQHIISKRERRGSRLNEPSSSSEFGSFQFRNLAILEKQNKDTINRLKSEHLERRGSMSSVGSSDSLNYQPVTPGGASGAGTGGGYLGISTSGGTKGYVKRGSSPSPQVLKSPTLSFNSLSVPKYLRKVSGGSSAPGSSSSSGSTELSASPVTSMKPVAKSGAHAIGDLSPYSSDTEERASIVARARYRRSNRRLTGQSTSSAATTDTTGSFGKLLNTLDVLVCEPIPIYRFSIQKDLKKCGCDVVAVSGGSELIKCSTGDVKFDVIFLSTQLQKLDAADLVKLIRHTPCVNSDTKTVALTPSYQDTLKKGIFDTVIEYPITISKLNEVLDEYRHRTRFEEEAVVTDTE</sequence>
<dbReference type="KEGG" id="bnn:FOA43_001033"/>
<dbReference type="GO" id="GO:0000160">
    <property type="term" value="P:phosphorelay signal transduction system"/>
    <property type="evidence" value="ECO:0007669"/>
    <property type="project" value="InterPro"/>
</dbReference>
<evidence type="ECO:0000256" key="5">
    <source>
        <dbReference type="ARBA" id="ARBA00022741"/>
    </source>
</evidence>
<feature type="region of interest" description="Disordered" evidence="11">
    <location>
        <begin position="200"/>
        <end position="258"/>
    </location>
</feature>
<feature type="compositionally biased region" description="Basic and acidic residues" evidence="11">
    <location>
        <begin position="958"/>
        <end position="973"/>
    </location>
</feature>
<dbReference type="GO" id="GO:0036180">
    <property type="term" value="P:filamentous growth of a population of unicellular organisms in response to biotic stimulus"/>
    <property type="evidence" value="ECO:0007669"/>
    <property type="project" value="UniProtKB-ARBA"/>
</dbReference>
<feature type="region of interest" description="Disordered" evidence="11">
    <location>
        <begin position="1417"/>
        <end position="1451"/>
    </location>
</feature>
<feature type="region of interest" description="Disordered" evidence="11">
    <location>
        <begin position="604"/>
        <end position="709"/>
    </location>
</feature>
<evidence type="ECO:0000256" key="1">
    <source>
        <dbReference type="ARBA" id="ARBA00012513"/>
    </source>
</evidence>
<dbReference type="GO" id="GO:0005524">
    <property type="term" value="F:ATP binding"/>
    <property type="evidence" value="ECO:0007669"/>
    <property type="project" value="UniProtKB-KW"/>
</dbReference>
<evidence type="ECO:0000313" key="16">
    <source>
        <dbReference type="Proteomes" id="UP000662931"/>
    </source>
</evidence>
<dbReference type="GeneID" id="62194434"/>
<dbReference type="GO" id="GO:0004674">
    <property type="term" value="F:protein serine/threonine kinase activity"/>
    <property type="evidence" value="ECO:0007669"/>
    <property type="project" value="UniProtKB-KW"/>
</dbReference>
<accession>A0A875RNH6</accession>
<feature type="region of interest" description="Disordered" evidence="11">
    <location>
        <begin position="1497"/>
        <end position="1524"/>
    </location>
</feature>
<feature type="region of interest" description="Disordered" evidence="11">
    <location>
        <begin position="403"/>
        <end position="430"/>
    </location>
</feature>
<feature type="compositionally biased region" description="Low complexity" evidence="11">
    <location>
        <begin position="637"/>
        <end position="648"/>
    </location>
</feature>
<dbReference type="InterPro" id="IPR000961">
    <property type="entry name" value="AGC-kinase_C"/>
</dbReference>
<dbReference type="PROSITE" id="PS00108">
    <property type="entry name" value="PROTEIN_KINASE_ST"/>
    <property type="match status" value="1"/>
</dbReference>
<feature type="region of interest" description="Disordered" evidence="11">
    <location>
        <begin position="1346"/>
        <end position="1369"/>
    </location>
</feature>
<comment type="catalytic activity">
    <reaction evidence="9">
        <text>L-seryl-[protein] + ATP = O-phospho-L-seryl-[protein] + ADP + H(+)</text>
        <dbReference type="Rhea" id="RHEA:17989"/>
        <dbReference type="Rhea" id="RHEA-COMP:9863"/>
        <dbReference type="Rhea" id="RHEA-COMP:11604"/>
        <dbReference type="ChEBI" id="CHEBI:15378"/>
        <dbReference type="ChEBI" id="CHEBI:29999"/>
        <dbReference type="ChEBI" id="CHEBI:30616"/>
        <dbReference type="ChEBI" id="CHEBI:83421"/>
        <dbReference type="ChEBI" id="CHEBI:456216"/>
        <dbReference type="EC" id="2.7.11.1"/>
    </reaction>
</comment>
<dbReference type="PROSITE" id="PS50110">
    <property type="entry name" value="RESPONSE_REGULATORY"/>
    <property type="match status" value="1"/>
</dbReference>
<organism evidence="15 16">
    <name type="scientific">Eeniella nana</name>
    <name type="common">Yeast</name>
    <name type="synonym">Brettanomyces nanus</name>
    <dbReference type="NCBI Taxonomy" id="13502"/>
    <lineage>
        <taxon>Eukaryota</taxon>
        <taxon>Fungi</taxon>
        <taxon>Dikarya</taxon>
        <taxon>Ascomycota</taxon>
        <taxon>Saccharomycotina</taxon>
        <taxon>Pichiomycetes</taxon>
        <taxon>Pichiales</taxon>
        <taxon>Pichiaceae</taxon>
        <taxon>Brettanomyces</taxon>
    </lineage>
</organism>
<feature type="compositionally biased region" description="Low complexity" evidence="11">
    <location>
        <begin position="1499"/>
        <end position="1519"/>
    </location>
</feature>
<dbReference type="EC" id="2.7.11.1" evidence="1"/>
<evidence type="ECO:0000256" key="8">
    <source>
        <dbReference type="ARBA" id="ARBA00047899"/>
    </source>
</evidence>
<dbReference type="FunFam" id="3.30.200.20:FF:001008">
    <property type="entry name" value="Serine/threonine-protein kinase cek1"/>
    <property type="match status" value="1"/>
</dbReference>
<dbReference type="PROSITE" id="PS51285">
    <property type="entry name" value="AGC_KINASE_CTER"/>
    <property type="match status" value="1"/>
</dbReference>
<keyword evidence="7" id="KW-0067">ATP-binding</keyword>
<dbReference type="PROSITE" id="PS50011">
    <property type="entry name" value="PROTEIN_KINASE_DOM"/>
    <property type="match status" value="1"/>
</dbReference>
<dbReference type="InterPro" id="IPR011006">
    <property type="entry name" value="CheY-like_superfamily"/>
</dbReference>
<dbReference type="InterPro" id="IPR008271">
    <property type="entry name" value="Ser/Thr_kinase_AS"/>
</dbReference>
<dbReference type="SUPFAM" id="SSF56112">
    <property type="entry name" value="Protein kinase-like (PK-like)"/>
    <property type="match status" value="1"/>
</dbReference>
<dbReference type="RefSeq" id="XP_038777285.1">
    <property type="nucleotide sequence ID" value="XM_038921357.1"/>
</dbReference>
<comment type="catalytic activity">
    <reaction evidence="8">
        <text>L-threonyl-[protein] + ATP = O-phospho-L-threonyl-[protein] + ADP + H(+)</text>
        <dbReference type="Rhea" id="RHEA:46608"/>
        <dbReference type="Rhea" id="RHEA-COMP:11060"/>
        <dbReference type="Rhea" id="RHEA-COMP:11605"/>
        <dbReference type="ChEBI" id="CHEBI:15378"/>
        <dbReference type="ChEBI" id="CHEBI:30013"/>
        <dbReference type="ChEBI" id="CHEBI:30616"/>
        <dbReference type="ChEBI" id="CHEBI:61977"/>
        <dbReference type="ChEBI" id="CHEBI:456216"/>
        <dbReference type="EC" id="2.7.11.1"/>
    </reaction>
</comment>
<comment type="caution">
    <text evidence="10">Lacks conserved residue(s) required for the propagation of feature annotation.</text>
</comment>
<feature type="domain" description="AGC-kinase C-terminal" evidence="14">
    <location>
        <begin position="1278"/>
        <end position="1409"/>
    </location>
</feature>
<feature type="domain" description="Protein kinase" evidence="12">
    <location>
        <begin position="777"/>
        <end position="1277"/>
    </location>
</feature>
<evidence type="ECO:0000256" key="4">
    <source>
        <dbReference type="ARBA" id="ARBA00022679"/>
    </source>
</evidence>
<feature type="region of interest" description="Disordered" evidence="11">
    <location>
        <begin position="954"/>
        <end position="993"/>
    </location>
</feature>
<dbReference type="Gene3D" id="1.10.510.10">
    <property type="entry name" value="Transferase(Phosphotransferase) domain 1"/>
    <property type="match status" value="2"/>
</dbReference>
<evidence type="ECO:0000256" key="7">
    <source>
        <dbReference type="ARBA" id="ARBA00022840"/>
    </source>
</evidence>
<evidence type="ECO:0000256" key="3">
    <source>
        <dbReference type="ARBA" id="ARBA00022553"/>
    </source>
</evidence>
<dbReference type="GO" id="GO:0006950">
    <property type="term" value="P:response to stress"/>
    <property type="evidence" value="ECO:0007669"/>
    <property type="project" value="UniProtKB-ARBA"/>
</dbReference>
<dbReference type="FunFam" id="1.10.510.10:FF:000340">
    <property type="entry name" value="Serine threonine protein kinase"/>
    <property type="match status" value="1"/>
</dbReference>
<feature type="compositionally biased region" description="Low complexity" evidence="11">
    <location>
        <begin position="209"/>
        <end position="220"/>
    </location>
</feature>
<proteinExistence type="predicted"/>
<dbReference type="InterPro" id="IPR050236">
    <property type="entry name" value="Ser_Thr_kinase_AGC"/>
</dbReference>
<feature type="region of interest" description="Disordered" evidence="11">
    <location>
        <begin position="1"/>
        <end position="37"/>
    </location>
</feature>
<dbReference type="SMART" id="SM00220">
    <property type="entry name" value="S_TKc"/>
    <property type="match status" value="1"/>
</dbReference>
<dbReference type="GO" id="GO:0005737">
    <property type="term" value="C:cytoplasm"/>
    <property type="evidence" value="ECO:0007669"/>
    <property type="project" value="TreeGrafter"/>
</dbReference>
<evidence type="ECO:0000256" key="2">
    <source>
        <dbReference type="ARBA" id="ARBA00022527"/>
    </source>
</evidence>
<feature type="compositionally biased region" description="Polar residues" evidence="11">
    <location>
        <begin position="21"/>
        <end position="37"/>
    </location>
</feature>
<gene>
    <name evidence="15" type="ORF">FOA43_001033</name>
</gene>
<dbReference type="PANTHER" id="PTHR24356:SF1">
    <property type="entry name" value="SERINE_THREONINE-PROTEIN KINASE GREATWALL"/>
    <property type="match status" value="1"/>
</dbReference>
<keyword evidence="4" id="KW-0808">Transferase</keyword>
<feature type="compositionally biased region" description="Low complexity" evidence="11">
    <location>
        <begin position="1426"/>
        <end position="1435"/>
    </location>
</feature>
<feature type="domain" description="Response regulatory" evidence="13">
    <location>
        <begin position="1589"/>
        <end position="1703"/>
    </location>
</feature>
<dbReference type="GO" id="GO:0005634">
    <property type="term" value="C:nucleus"/>
    <property type="evidence" value="ECO:0007669"/>
    <property type="project" value="TreeGrafter"/>
</dbReference>
<feature type="compositionally biased region" description="Low complexity" evidence="11">
    <location>
        <begin position="413"/>
        <end position="430"/>
    </location>
</feature>
<evidence type="ECO:0000256" key="6">
    <source>
        <dbReference type="ARBA" id="ARBA00022777"/>
    </source>
</evidence>
<keyword evidence="5" id="KW-0547">Nucleotide-binding</keyword>
<feature type="compositionally biased region" description="Low complexity" evidence="11">
    <location>
        <begin position="1353"/>
        <end position="1369"/>
    </location>
</feature>
<dbReference type="EMBL" id="CP064812">
    <property type="protein sequence ID" value="QPG73720.1"/>
    <property type="molecule type" value="Genomic_DNA"/>
</dbReference>
<protein>
    <recommendedName>
        <fullName evidence="1">non-specific serine/threonine protein kinase</fullName>
        <ecNumber evidence="1">2.7.11.1</ecNumber>
    </recommendedName>
</protein>
<reference evidence="15" key="1">
    <citation type="submission" date="2020-10" db="EMBL/GenBank/DDBJ databases">
        <authorList>
            <person name="Roach M.J.R."/>
        </authorList>
    </citation>
    <scope>NUCLEOTIDE SEQUENCE</scope>
    <source>
        <strain evidence="15">CBS 1945</strain>
    </source>
</reference>
<dbReference type="GO" id="GO:1900445">
    <property type="term" value="P:positive regulation of filamentous growth of a population of unicellular organisms in response to biotic stimulus"/>
    <property type="evidence" value="ECO:0007669"/>
    <property type="project" value="UniProtKB-ARBA"/>
</dbReference>
<feature type="compositionally biased region" description="Low complexity" evidence="11">
    <location>
        <begin position="243"/>
        <end position="258"/>
    </location>
</feature>
<feature type="region of interest" description="Disordered" evidence="11">
    <location>
        <begin position="1374"/>
        <end position="1393"/>
    </location>
</feature>
<feature type="compositionally biased region" description="Low complexity" evidence="11">
    <location>
        <begin position="660"/>
        <end position="672"/>
    </location>
</feature>
<dbReference type="SUPFAM" id="SSF52172">
    <property type="entry name" value="CheY-like"/>
    <property type="match status" value="1"/>
</dbReference>
<evidence type="ECO:0000256" key="11">
    <source>
        <dbReference type="SAM" id="MobiDB-lite"/>
    </source>
</evidence>
<dbReference type="GO" id="GO:1901992">
    <property type="term" value="P:positive regulation of mitotic cell cycle phase transition"/>
    <property type="evidence" value="ECO:0007669"/>
    <property type="project" value="UniProtKB-ARBA"/>
</dbReference>
<dbReference type="Proteomes" id="UP000662931">
    <property type="component" value="Chromosome 1"/>
</dbReference>
<feature type="region of interest" description="Disordered" evidence="11">
    <location>
        <begin position="1018"/>
        <end position="1056"/>
    </location>
</feature>
<evidence type="ECO:0000259" key="14">
    <source>
        <dbReference type="PROSITE" id="PS51285"/>
    </source>
</evidence>
<keyword evidence="3" id="KW-0597">Phosphoprotein</keyword>
<evidence type="ECO:0000259" key="13">
    <source>
        <dbReference type="PROSITE" id="PS50110"/>
    </source>
</evidence>
<dbReference type="Gene3D" id="3.40.50.2300">
    <property type="match status" value="1"/>
</dbReference>
<dbReference type="OrthoDB" id="162894at2759"/>
<dbReference type="Pfam" id="PF00069">
    <property type="entry name" value="Pkinase"/>
    <property type="match status" value="2"/>
</dbReference>
<evidence type="ECO:0000256" key="9">
    <source>
        <dbReference type="ARBA" id="ARBA00048679"/>
    </source>
</evidence>
<dbReference type="Gene3D" id="3.30.200.20">
    <property type="entry name" value="Phosphorylase Kinase, domain 1"/>
    <property type="match status" value="2"/>
</dbReference>
<name>A0A875RNH6_EENNA</name>
<evidence type="ECO:0000256" key="10">
    <source>
        <dbReference type="PROSITE-ProRule" id="PRU00169"/>
    </source>
</evidence>
<keyword evidence="16" id="KW-1185">Reference proteome</keyword>
<dbReference type="PANTHER" id="PTHR24356">
    <property type="entry name" value="SERINE/THREONINE-PROTEIN KINASE"/>
    <property type="match status" value="1"/>
</dbReference>